<feature type="region of interest" description="Disordered" evidence="1">
    <location>
        <begin position="13"/>
        <end position="63"/>
    </location>
</feature>
<sequence>MFKSNQSPILTVSPGALLSTSPPEEYDNLRGRSSLESIEPDTTVPSTIKQPRAFNRARSGSSNPNGRCCWGLCCCPYVHVSLTRHFRRCGALLILCGIINVYLCTYYAYIDSNQMTYAKDPENYWQSCIVYAESTATKNSGYNAHFSLSAAAAGQQTLIFSMLAMVTLYRALSHPEWLVSTLAFVFYSIIGCFCFFSFAPTIPFPSSLTANILTLMIFVKPDMYKDVNFDYYTDDDESIVNKHHKSETGPYGGGICDSAYAFNIFFLTVQYISIALVIALFVIGCLAESRRRKVGLINNDRTHATREPTFNPSATLAGFSFANWPTLKATNMPMFMSFIAFIGFFVMLWGKNHTALIALECITDLINQDNALVPRTYFPFSAGGLDIVTILFVVSAMAIIRGTTRQRVSAFRLAAAASFLHVVLSYSSVVGGWKFSINNNFWNDKCEDYFIANGISWLSPDTTHATQYCQSIRTSMIGQTITFVSMHGAIFASVRCYLKNRDHPLELFDPNPPTEARALLFSDNVVRAV</sequence>
<organism evidence="3 4">
    <name type="scientific">Triparma strigata</name>
    <dbReference type="NCBI Taxonomy" id="1606541"/>
    <lineage>
        <taxon>Eukaryota</taxon>
        <taxon>Sar</taxon>
        <taxon>Stramenopiles</taxon>
        <taxon>Ochrophyta</taxon>
        <taxon>Bolidophyceae</taxon>
        <taxon>Parmales</taxon>
        <taxon>Triparmaceae</taxon>
        <taxon>Triparma</taxon>
    </lineage>
</organism>
<keyword evidence="2" id="KW-0812">Transmembrane</keyword>
<reference evidence="4" key="1">
    <citation type="journal article" date="2023" name="Commun. Biol.">
        <title>Genome analysis of Parmales, the sister group of diatoms, reveals the evolutionary specialization of diatoms from phago-mixotrophs to photoautotrophs.</title>
        <authorList>
            <person name="Ban H."/>
            <person name="Sato S."/>
            <person name="Yoshikawa S."/>
            <person name="Yamada K."/>
            <person name="Nakamura Y."/>
            <person name="Ichinomiya M."/>
            <person name="Sato N."/>
            <person name="Blanc-Mathieu R."/>
            <person name="Endo H."/>
            <person name="Kuwata A."/>
            <person name="Ogata H."/>
        </authorList>
    </citation>
    <scope>NUCLEOTIDE SEQUENCE [LARGE SCALE GENOMIC DNA]</scope>
    <source>
        <strain evidence="4">NIES 3701</strain>
    </source>
</reference>
<dbReference type="Proteomes" id="UP001165085">
    <property type="component" value="Unassembled WGS sequence"/>
</dbReference>
<feature type="transmembrane region" description="Helical" evidence="2">
    <location>
        <begin position="89"/>
        <end position="109"/>
    </location>
</feature>
<name>A0A9W7B768_9STRA</name>
<evidence type="ECO:0000313" key="3">
    <source>
        <dbReference type="EMBL" id="GMH80845.1"/>
    </source>
</evidence>
<comment type="caution">
    <text evidence="3">The sequence shown here is derived from an EMBL/GenBank/DDBJ whole genome shotgun (WGS) entry which is preliminary data.</text>
</comment>
<proteinExistence type="predicted"/>
<feature type="transmembrane region" description="Helical" evidence="2">
    <location>
        <begin position="377"/>
        <end position="399"/>
    </location>
</feature>
<feature type="transmembrane region" description="Helical" evidence="2">
    <location>
        <begin position="177"/>
        <end position="199"/>
    </location>
</feature>
<dbReference type="OrthoDB" id="187779at2759"/>
<keyword evidence="2" id="KW-1133">Transmembrane helix</keyword>
<keyword evidence="4" id="KW-1185">Reference proteome</keyword>
<accession>A0A9W7B768</accession>
<feature type="transmembrane region" description="Helical" evidence="2">
    <location>
        <begin position="411"/>
        <end position="433"/>
    </location>
</feature>
<evidence type="ECO:0000256" key="1">
    <source>
        <dbReference type="SAM" id="MobiDB-lite"/>
    </source>
</evidence>
<feature type="transmembrane region" description="Helical" evidence="2">
    <location>
        <begin position="332"/>
        <end position="350"/>
    </location>
</feature>
<gene>
    <name evidence="3" type="ORF">TrST_g10646</name>
</gene>
<evidence type="ECO:0000256" key="2">
    <source>
        <dbReference type="SAM" id="Phobius"/>
    </source>
</evidence>
<feature type="transmembrane region" description="Helical" evidence="2">
    <location>
        <begin position="144"/>
        <end position="165"/>
    </location>
</feature>
<protein>
    <submittedName>
        <fullName evidence="3">Uncharacterized protein</fullName>
    </submittedName>
</protein>
<feature type="transmembrane region" description="Helical" evidence="2">
    <location>
        <begin position="476"/>
        <end position="498"/>
    </location>
</feature>
<dbReference type="AlphaFoldDB" id="A0A9W7B768"/>
<evidence type="ECO:0000313" key="4">
    <source>
        <dbReference type="Proteomes" id="UP001165085"/>
    </source>
</evidence>
<dbReference type="EMBL" id="BRXY01000250">
    <property type="protein sequence ID" value="GMH80845.1"/>
    <property type="molecule type" value="Genomic_DNA"/>
</dbReference>
<keyword evidence="2" id="KW-0472">Membrane</keyword>
<feature type="transmembrane region" description="Helical" evidence="2">
    <location>
        <begin position="260"/>
        <end position="287"/>
    </location>
</feature>